<dbReference type="InterPro" id="IPR043145">
    <property type="entry name" value="Znf_ZZ_sf"/>
</dbReference>
<evidence type="ECO:0000256" key="5">
    <source>
        <dbReference type="ARBA" id="ARBA00023043"/>
    </source>
</evidence>
<keyword evidence="2" id="KW-0677">Repeat</keyword>
<dbReference type="InterPro" id="IPR002110">
    <property type="entry name" value="Ankyrin_rpt"/>
</dbReference>
<dbReference type="Pfam" id="PF24883">
    <property type="entry name" value="NPHP3_N"/>
    <property type="match status" value="1"/>
</dbReference>
<dbReference type="PROSITE" id="PS50135">
    <property type="entry name" value="ZF_ZZ_2"/>
    <property type="match status" value="1"/>
</dbReference>
<feature type="compositionally biased region" description="Basic and acidic residues" evidence="8">
    <location>
        <begin position="1541"/>
        <end position="1551"/>
    </location>
</feature>
<gene>
    <name evidence="10" type="ORF">C8A03DRAFT_37727</name>
</gene>
<evidence type="ECO:0000313" key="11">
    <source>
        <dbReference type="Proteomes" id="UP001303760"/>
    </source>
</evidence>
<dbReference type="InterPro" id="IPR056884">
    <property type="entry name" value="NPHP3-like_N"/>
</dbReference>
<dbReference type="PROSITE" id="PS50297">
    <property type="entry name" value="ANK_REP_REGION"/>
    <property type="match status" value="8"/>
</dbReference>
<protein>
    <submittedName>
        <fullName evidence="10">Ankyrin repeat-containing domain protein</fullName>
    </submittedName>
</protein>
<reference evidence="10" key="2">
    <citation type="submission" date="2023-05" db="EMBL/GenBank/DDBJ databases">
        <authorList>
            <consortium name="Lawrence Berkeley National Laboratory"/>
            <person name="Steindorff A."/>
            <person name="Hensen N."/>
            <person name="Bonometti L."/>
            <person name="Westerberg I."/>
            <person name="Brannstrom I.O."/>
            <person name="Guillou S."/>
            <person name="Cros-Aarteil S."/>
            <person name="Calhoun S."/>
            <person name="Haridas S."/>
            <person name="Kuo A."/>
            <person name="Mondo S."/>
            <person name="Pangilinan J."/>
            <person name="Riley R."/>
            <person name="Labutti K."/>
            <person name="Andreopoulos B."/>
            <person name="Lipzen A."/>
            <person name="Chen C."/>
            <person name="Yanf M."/>
            <person name="Daum C."/>
            <person name="Ng V."/>
            <person name="Clum A."/>
            <person name="Ohm R."/>
            <person name="Martin F."/>
            <person name="Silar P."/>
            <person name="Natvig D."/>
            <person name="Lalanne C."/>
            <person name="Gautier V."/>
            <person name="Ament-Velasquez S.L."/>
            <person name="Kruys A."/>
            <person name="Hutchinson M.I."/>
            <person name="Powell A.J."/>
            <person name="Barry K."/>
            <person name="Miller A.N."/>
            <person name="Grigoriev I.V."/>
            <person name="Debuchy R."/>
            <person name="Gladieux P."/>
            <person name="Thoren M.H."/>
            <person name="Johannesson H."/>
        </authorList>
    </citation>
    <scope>NUCLEOTIDE SEQUENCE</scope>
    <source>
        <strain evidence="10">CBS 532.94</strain>
    </source>
</reference>
<keyword evidence="1" id="KW-0479">Metal-binding</keyword>
<dbReference type="PROSITE" id="PS50088">
    <property type="entry name" value="ANK_REPEAT"/>
    <property type="match status" value="10"/>
</dbReference>
<reference evidence="10" key="1">
    <citation type="journal article" date="2023" name="Mol. Phylogenet. Evol.">
        <title>Genome-scale phylogeny and comparative genomics of the fungal order Sordariales.</title>
        <authorList>
            <person name="Hensen N."/>
            <person name="Bonometti L."/>
            <person name="Westerberg I."/>
            <person name="Brannstrom I.O."/>
            <person name="Guillou S."/>
            <person name="Cros-Aarteil S."/>
            <person name="Calhoun S."/>
            <person name="Haridas S."/>
            <person name="Kuo A."/>
            <person name="Mondo S."/>
            <person name="Pangilinan J."/>
            <person name="Riley R."/>
            <person name="LaButti K."/>
            <person name="Andreopoulos B."/>
            <person name="Lipzen A."/>
            <person name="Chen C."/>
            <person name="Yan M."/>
            <person name="Daum C."/>
            <person name="Ng V."/>
            <person name="Clum A."/>
            <person name="Steindorff A."/>
            <person name="Ohm R.A."/>
            <person name="Martin F."/>
            <person name="Silar P."/>
            <person name="Natvig D.O."/>
            <person name="Lalanne C."/>
            <person name="Gautier V."/>
            <person name="Ament-Velasquez S.L."/>
            <person name="Kruys A."/>
            <person name="Hutchinson M.I."/>
            <person name="Powell A.J."/>
            <person name="Barry K."/>
            <person name="Miller A.N."/>
            <person name="Grigoriev I.V."/>
            <person name="Debuchy R."/>
            <person name="Gladieux P."/>
            <person name="Hiltunen Thoren M."/>
            <person name="Johannesson H."/>
        </authorList>
    </citation>
    <scope>NUCLEOTIDE SEQUENCE</scope>
    <source>
        <strain evidence="10">CBS 532.94</strain>
    </source>
</reference>
<dbReference type="GO" id="GO:0008270">
    <property type="term" value="F:zinc ion binding"/>
    <property type="evidence" value="ECO:0007669"/>
    <property type="project" value="UniProtKB-KW"/>
</dbReference>
<dbReference type="Pfam" id="PF00569">
    <property type="entry name" value="ZZ"/>
    <property type="match status" value="1"/>
</dbReference>
<feature type="repeat" description="ANK" evidence="6">
    <location>
        <begin position="1080"/>
        <end position="1112"/>
    </location>
</feature>
<comment type="caution">
    <text evidence="10">The sequence shown here is derived from an EMBL/GenBank/DDBJ whole genome shotgun (WGS) entry which is preliminary data.</text>
</comment>
<evidence type="ECO:0000313" key="10">
    <source>
        <dbReference type="EMBL" id="KAK4234503.1"/>
    </source>
</evidence>
<keyword evidence="4" id="KW-0862">Zinc</keyword>
<evidence type="ECO:0000256" key="8">
    <source>
        <dbReference type="SAM" id="MobiDB-lite"/>
    </source>
</evidence>
<evidence type="ECO:0000256" key="4">
    <source>
        <dbReference type="ARBA" id="ARBA00022833"/>
    </source>
</evidence>
<feature type="repeat" description="ANK" evidence="6">
    <location>
        <begin position="802"/>
        <end position="834"/>
    </location>
</feature>
<evidence type="ECO:0000256" key="1">
    <source>
        <dbReference type="ARBA" id="ARBA00022723"/>
    </source>
</evidence>
<dbReference type="PRINTS" id="PR01415">
    <property type="entry name" value="ANKYRIN"/>
</dbReference>
<dbReference type="SUPFAM" id="SSF57850">
    <property type="entry name" value="RING/U-box"/>
    <property type="match status" value="1"/>
</dbReference>
<evidence type="ECO:0000256" key="2">
    <source>
        <dbReference type="ARBA" id="ARBA00022737"/>
    </source>
</evidence>
<sequence length="1570" mass="173278">MEQAKGLSKAVTEVNDAFLHAGILVQKMVVNIFSEALEQEEQVLNKFTATFDIPLEVRFGIQLPHSELPHAPRYNHIYWNKLQRAFSYQNTALGSAFLPGLNAMKQNAPPIYPVVSSPLPIQSLEWVGKHPAFMEWVNQPRTSLLHLYSHSNVTEAAQYAFCKLDATRRSPWTMGEHVLYFKFDRHDIRRKSVGDMARAFMNAILTQRNHMNGTMGNDLKPPPFLDYWEDEDAWVAFNMVRKAAGSTWLGIYIIDGLDECDDSRSALLAEFLRAARSSEQRFKVMVASTSGRNQDIKDALSDHFTIDADRVHGPSAARPSPELDTDHLNLVETLLQSRPNFRLEPSRNKIAQLLLSCWPDILLRRQVAQWLQMAPQISSQACLALEVERLTPPSLEGLYSRIVEEISPQRLPFALRVLTWSLHSFRPLRPRELGIALSLSEQMEESSLMPATVAELENLELATQISDCFGPMVGFVNGELQFNGSCARRFLSDHFYSVTKLSRADCHRQLAEACCRYFMIPEVQHRWERLSQHEPQDPPERSLLDMEDFFPYALRFLPGHHDIAFELTEEPRKEQRISAPLSSAIPSYVMAYYRKHPESGHYSPGRSMQDAGRSFLSVCVSEPETQDQAEEKLARLLTASRYGERSIVRKYLESESGANDSALQAALIAAAASGNATIVADIVTHMSKNGVQGSDWPREPLCRLSWLGMNDAVQLLLDAGASANATFGREGLYEDWRPLDFAVARNDVQLVELLLQHTDLEPENVLRQSHLVKMASKAGYHEVLGILIQNGADVDYVPEDNTTISPLRAAAARGHFMVVRELIAAGASKDIAESKVEQGLSLAALAGHTKCVEALLDLGVPLETKHDPDGTALSCAACNGHAETCRLLLARGASTENTEGCCSILAHAAHSGRLEVVKLLLEESGANINTAVKNHTALIAATQDEFDTSRDIARYLIEKGAEVNAEDTEEQPDQAAHTALSWAAQKGRADLVRLLIDAGAKVNVIVGDNKWSPLHAGLPFADVTRVLLENGAEIEAVSNDGTPLYWAAYCNHIDTVRELLRFKPNLEYVFKPPGEGYVDDGYTSFRGAVANSQAVVARLLLDAGADVNAKLASDGSGPLHAAVAKGDEELVELLLQYNVDMEMKDDLGRTPLHRITSTTPVSLVSRLVNRGGDIESRSKSKFTPLCRAVYEGNFAVAEYLIKKGADLGVPVPNYGSPLHIACRFSTLKIVKLLVQNGADVDFIDPEQPGTPLMTTCYYLGERPDDNDLKEILDYFLGEGKADINIVGGIYGTALHAACLQGNPDMIRLLLDKGADITITDEIGRHPLHFAALRTTDHIDLLLDAGADVLAKDKMGRTLLHVAASSGRVDVVEKLLPLISDGVKVKDNDGWTPLLWAARPNGGVYGTQEDGQLAVIEALLKAGANTSVTGDGIGRTWTPLEVAVYHDASDAVVTLLSLEPKEDPKRHGFHMKKGVKLNDYLRCDACLLPIRGEYYHCQNCEDFDLCFKCYRSKNTIHVDHTFVEKGEEVIVGHEEEEGDDAQDSKSADGKGEDGDDDVENGNEGSESDDSW</sequence>
<evidence type="ECO:0000256" key="3">
    <source>
        <dbReference type="ARBA" id="ARBA00022771"/>
    </source>
</evidence>
<dbReference type="EMBL" id="MU860361">
    <property type="protein sequence ID" value="KAK4234503.1"/>
    <property type="molecule type" value="Genomic_DNA"/>
</dbReference>
<evidence type="ECO:0000256" key="6">
    <source>
        <dbReference type="PROSITE-ProRule" id="PRU00023"/>
    </source>
</evidence>
<feature type="domain" description="ZZ-type" evidence="9">
    <location>
        <begin position="1477"/>
        <end position="1529"/>
    </location>
</feature>
<feature type="repeat" description="ANK" evidence="6">
    <location>
        <begin position="1213"/>
        <end position="1245"/>
    </location>
</feature>
<feature type="repeat" description="ANK" evidence="6">
    <location>
        <begin position="933"/>
        <end position="968"/>
    </location>
</feature>
<keyword evidence="5 6" id="KW-0040">ANK repeat</keyword>
<dbReference type="SMART" id="SM00291">
    <property type="entry name" value="ZnF_ZZ"/>
    <property type="match status" value="1"/>
</dbReference>
<dbReference type="InterPro" id="IPR000433">
    <property type="entry name" value="Znf_ZZ"/>
</dbReference>
<dbReference type="Gene3D" id="3.30.60.90">
    <property type="match status" value="1"/>
</dbReference>
<feature type="repeat" description="ANK" evidence="6">
    <location>
        <begin position="1180"/>
        <end position="1207"/>
    </location>
</feature>
<dbReference type="Gene3D" id="1.25.40.20">
    <property type="entry name" value="Ankyrin repeat-containing domain"/>
    <property type="match status" value="5"/>
</dbReference>
<keyword evidence="3 7" id="KW-0863">Zinc-finger</keyword>
<evidence type="ECO:0000259" key="9">
    <source>
        <dbReference type="PROSITE" id="PS50135"/>
    </source>
</evidence>
<accession>A0AAN7C4U5</accession>
<keyword evidence="11" id="KW-1185">Reference proteome</keyword>
<feature type="repeat" description="ANK" evidence="6">
    <location>
        <begin position="1114"/>
        <end position="1146"/>
    </location>
</feature>
<feature type="region of interest" description="Disordered" evidence="8">
    <location>
        <begin position="1529"/>
        <end position="1570"/>
    </location>
</feature>
<dbReference type="SMART" id="SM00248">
    <property type="entry name" value="ANK"/>
    <property type="match status" value="21"/>
</dbReference>
<dbReference type="SUPFAM" id="SSF48403">
    <property type="entry name" value="Ankyrin repeat"/>
    <property type="match status" value="3"/>
</dbReference>
<dbReference type="Proteomes" id="UP001303760">
    <property type="component" value="Unassembled WGS sequence"/>
</dbReference>
<dbReference type="CDD" id="cd02249">
    <property type="entry name" value="ZZ"/>
    <property type="match status" value="1"/>
</dbReference>
<feature type="repeat" description="ANK" evidence="6">
    <location>
        <begin position="1147"/>
        <end position="1179"/>
    </location>
</feature>
<feature type="repeat" description="ANK" evidence="6">
    <location>
        <begin position="1292"/>
        <end position="1321"/>
    </location>
</feature>
<name>A0AAN7C4U5_9PEZI</name>
<organism evidence="10 11">
    <name type="scientific">Achaetomium macrosporum</name>
    <dbReference type="NCBI Taxonomy" id="79813"/>
    <lineage>
        <taxon>Eukaryota</taxon>
        <taxon>Fungi</taxon>
        <taxon>Dikarya</taxon>
        <taxon>Ascomycota</taxon>
        <taxon>Pezizomycotina</taxon>
        <taxon>Sordariomycetes</taxon>
        <taxon>Sordariomycetidae</taxon>
        <taxon>Sordariales</taxon>
        <taxon>Chaetomiaceae</taxon>
        <taxon>Achaetomium</taxon>
    </lineage>
</organism>
<dbReference type="Pfam" id="PF12796">
    <property type="entry name" value="Ank_2"/>
    <property type="match status" value="6"/>
</dbReference>
<feature type="compositionally biased region" description="Acidic residues" evidence="8">
    <location>
        <begin position="1552"/>
        <end position="1570"/>
    </location>
</feature>
<evidence type="ECO:0000256" key="7">
    <source>
        <dbReference type="PROSITE-ProRule" id="PRU00228"/>
    </source>
</evidence>
<dbReference type="InterPro" id="IPR036770">
    <property type="entry name" value="Ankyrin_rpt-contain_sf"/>
</dbReference>
<proteinExistence type="predicted"/>
<dbReference type="Pfam" id="PF00023">
    <property type="entry name" value="Ank"/>
    <property type="match status" value="2"/>
</dbReference>
<dbReference type="PANTHER" id="PTHR24198:SF165">
    <property type="entry name" value="ANKYRIN REPEAT-CONTAINING PROTEIN-RELATED"/>
    <property type="match status" value="1"/>
</dbReference>
<dbReference type="PANTHER" id="PTHR24198">
    <property type="entry name" value="ANKYRIN REPEAT AND PROTEIN KINASE DOMAIN-CONTAINING PROTEIN"/>
    <property type="match status" value="1"/>
</dbReference>
<feature type="repeat" description="ANK" evidence="6">
    <location>
        <begin position="1354"/>
        <end position="1375"/>
    </location>
</feature>
<feature type="repeat" description="ANK" evidence="6">
    <location>
        <begin position="975"/>
        <end position="1007"/>
    </location>
</feature>